<keyword evidence="2" id="KW-1185">Reference proteome</keyword>
<dbReference type="Proteomes" id="UP000070054">
    <property type="component" value="Unassembled WGS sequence"/>
</dbReference>
<reference evidence="1 2" key="1">
    <citation type="submission" date="2014-02" db="EMBL/GenBank/DDBJ databases">
        <title>The genome sequence of Colletotrichum nymphaeae SA-01.</title>
        <authorList>
            <person name="Baroncelli R."/>
            <person name="Thon M.R."/>
        </authorList>
    </citation>
    <scope>NUCLEOTIDE SEQUENCE [LARGE SCALE GENOMIC DNA]</scope>
    <source>
        <strain evidence="1 2">SA-01</strain>
    </source>
</reference>
<sequence>MWNIDVGKTTANKMRASHKVAVPSHPAHFRHISRPALEAAMNNKHLCQQRRQQSASARPGLGHAVEFPSFLPFRLILSLFPTDSHVQYSVFPAQVWLTLTAYRCFWVDPAVHSTRSPERRLRGVRR</sequence>
<name>A0A135SQB0_9PEZI</name>
<protein>
    <submittedName>
        <fullName evidence="1">Uncharacterized protein</fullName>
    </submittedName>
</protein>
<accession>A0A135SQB0</accession>
<evidence type="ECO:0000313" key="2">
    <source>
        <dbReference type="Proteomes" id="UP000070054"/>
    </source>
</evidence>
<dbReference type="AlphaFoldDB" id="A0A135SQB0"/>
<organism evidence="1 2">
    <name type="scientific">Colletotrichum nymphaeae SA-01</name>
    <dbReference type="NCBI Taxonomy" id="1460502"/>
    <lineage>
        <taxon>Eukaryota</taxon>
        <taxon>Fungi</taxon>
        <taxon>Dikarya</taxon>
        <taxon>Ascomycota</taxon>
        <taxon>Pezizomycotina</taxon>
        <taxon>Sordariomycetes</taxon>
        <taxon>Hypocreomycetidae</taxon>
        <taxon>Glomerellales</taxon>
        <taxon>Glomerellaceae</taxon>
        <taxon>Colletotrichum</taxon>
        <taxon>Colletotrichum acutatum species complex</taxon>
    </lineage>
</organism>
<gene>
    <name evidence="1" type="ORF">CNYM01_12702</name>
</gene>
<comment type="caution">
    <text evidence="1">The sequence shown here is derived from an EMBL/GenBank/DDBJ whole genome shotgun (WGS) entry which is preliminary data.</text>
</comment>
<evidence type="ECO:0000313" key="1">
    <source>
        <dbReference type="EMBL" id="KXH38114.1"/>
    </source>
</evidence>
<proteinExistence type="predicted"/>
<dbReference type="EMBL" id="JEMN01001414">
    <property type="protein sequence ID" value="KXH38114.1"/>
    <property type="molecule type" value="Genomic_DNA"/>
</dbReference>